<keyword evidence="1" id="KW-0472">Membrane</keyword>
<keyword evidence="3" id="KW-1185">Reference proteome</keyword>
<feature type="transmembrane region" description="Helical" evidence="1">
    <location>
        <begin position="951"/>
        <end position="972"/>
    </location>
</feature>
<keyword evidence="1" id="KW-0812">Transmembrane</keyword>
<name>A0A1Y1JJU4_PLAGO</name>
<feature type="transmembrane region" description="Helical" evidence="1">
    <location>
        <begin position="919"/>
        <end position="939"/>
    </location>
</feature>
<feature type="transmembrane region" description="Helical" evidence="1">
    <location>
        <begin position="848"/>
        <end position="875"/>
    </location>
</feature>
<proteinExistence type="predicted"/>
<feature type="transmembrane region" description="Helical" evidence="1">
    <location>
        <begin position="91"/>
        <end position="114"/>
    </location>
</feature>
<protein>
    <recommendedName>
        <fullName evidence="4">Transporter</fullName>
    </recommendedName>
</protein>
<reference evidence="3" key="1">
    <citation type="submission" date="2017-04" db="EMBL/GenBank/DDBJ databases">
        <title>Plasmodium gonderi genome.</title>
        <authorList>
            <person name="Arisue N."/>
            <person name="Honma H."/>
            <person name="Kawai S."/>
            <person name="Tougan T."/>
            <person name="Tanabe K."/>
            <person name="Horii T."/>
        </authorList>
    </citation>
    <scope>NUCLEOTIDE SEQUENCE [LARGE SCALE GENOMIC DNA]</scope>
    <source>
        <strain evidence="3">ATCC 30045</strain>
    </source>
</reference>
<feature type="transmembrane region" description="Helical" evidence="1">
    <location>
        <begin position="60"/>
        <end position="79"/>
    </location>
</feature>
<gene>
    <name evidence="2" type="ORF">PGO_130410</name>
</gene>
<feature type="transmembrane region" description="Helical" evidence="1">
    <location>
        <begin position="545"/>
        <end position="566"/>
    </location>
</feature>
<dbReference type="SUPFAM" id="SSF103473">
    <property type="entry name" value="MFS general substrate transporter"/>
    <property type="match status" value="1"/>
</dbReference>
<dbReference type="AlphaFoldDB" id="A0A1Y1JJU4"/>
<feature type="transmembrane region" description="Helical" evidence="1">
    <location>
        <begin position="984"/>
        <end position="1003"/>
    </location>
</feature>
<feature type="transmembrane region" description="Helical" evidence="1">
    <location>
        <begin position="1015"/>
        <end position="1035"/>
    </location>
</feature>
<sequence length="1077" mass="127293">MRNVTRNTYVEPNLSHVKLRDEEYKAITKIKILLFCFISLFIYSWCISIIYVYPLKVSDTYFTLHFTLQGVGSLILGLLSDIFGRKKCLNVSFISLILISTLTFFSLNPCLFPFEHKCKNEITNLRKAYDGDDVNFMNHVTESHYSKGSSVYGTLCQHFKSAELSYFAYPVETVHQVRNKKEERTNPQYPKMDKGEKIYHHSKLHNCNYYEQLENVNINKGKNKNSRKINKVNKIINLGKFKLRNHYYANYDSFENFYTEHKCEAHQSKITYKLHYSKKYITNNCSSNKANYFDALFYQRNGRINCVNSPLHGDSTKTNHIDVNMDNTNDPQEFHNFCNNQIKKWPIGLSNLDREELHNHLLTTISRKSSIKRKKNFKNLETFHKIWKCILDNLNDTSFPEEKLSPNISNKNENTTIWKKKKKKIYINQSNTLRGINRKGAYSLNNPFCRIGEISTCKFMYIPEINEVEMLTHSIGRHNFTEEMEDREKWSSNKSETYGDSRTWSQHLLPFYILSCLCGFFAKGISNILCIIIMENVKPIDKTKAVFLIIWVEEIPIFLTRLILWLKEFTNMYILYKMNILCYILLSLLIILVLNLHLDCHLHVDMWKMQRSNVQKLCDEYEDDFAQHSAHALDHHEEKKRTQNGCKGADSGEQIMCSSGNDSLNGSHNGNFNLSRNGRVNGDLFAVTKFRKTGQEYKEWEKMPLHQGKEHSDFVHNDTHENSTHDNFQTKKNLSFDGNYLLIKYVNLRKKKKVDDTPENVWDIFRKNYNSLNCHSSVERKAKLKEVKVNYTDLFTKNILKKDYNKIFPTRKLCRNKEFLHYCKNLKKRKKWELYKMWIWYHMNAHKCILVALSVLYFLFHFLYINFFLTGNIFISNIKNESTFYEFNKSTILLNLFILLFSFFLYCQLNKIFIKMLNLFFHLIIIFMSFAFLLFIYSTSEDEIRLFDNTYIFYTLIFNSFLFIQKASLFCFSINCVYTVCKAFLLGLFIFSGHLGFITYTIIRFFVSPECITPFNLICSCIVCILSSILIVLFIPHISTNVDYHLIDDAYFNHFLFYMCNKKTISPHFSTVFTSHP</sequence>
<feature type="transmembrane region" description="Helical" evidence="1">
    <location>
        <begin position="578"/>
        <end position="598"/>
    </location>
</feature>
<dbReference type="Proteomes" id="UP000195521">
    <property type="component" value="Unassembled WGS sequence"/>
</dbReference>
<dbReference type="OrthoDB" id="387709at2759"/>
<feature type="transmembrane region" description="Helical" evidence="1">
    <location>
        <begin position="887"/>
        <end position="907"/>
    </location>
</feature>
<dbReference type="GeneID" id="39749507"/>
<evidence type="ECO:0000313" key="3">
    <source>
        <dbReference type="Proteomes" id="UP000195521"/>
    </source>
</evidence>
<dbReference type="EMBL" id="BDQF01000014">
    <property type="protein sequence ID" value="GAW82769.1"/>
    <property type="molecule type" value="Genomic_DNA"/>
</dbReference>
<keyword evidence="1" id="KW-1133">Transmembrane helix</keyword>
<dbReference type="RefSeq" id="XP_028545358.1">
    <property type="nucleotide sequence ID" value="XM_028689557.1"/>
</dbReference>
<comment type="caution">
    <text evidence="2">The sequence shown here is derived from an EMBL/GenBank/DDBJ whole genome shotgun (WGS) entry which is preliminary data.</text>
</comment>
<organism evidence="2 3">
    <name type="scientific">Plasmodium gonderi</name>
    <dbReference type="NCBI Taxonomy" id="77519"/>
    <lineage>
        <taxon>Eukaryota</taxon>
        <taxon>Sar</taxon>
        <taxon>Alveolata</taxon>
        <taxon>Apicomplexa</taxon>
        <taxon>Aconoidasida</taxon>
        <taxon>Haemosporida</taxon>
        <taxon>Plasmodiidae</taxon>
        <taxon>Plasmodium</taxon>
        <taxon>Plasmodium (Plasmodium)</taxon>
    </lineage>
</organism>
<evidence type="ECO:0008006" key="4">
    <source>
        <dbReference type="Google" id="ProtNLM"/>
    </source>
</evidence>
<accession>A0A1Y1JJU4</accession>
<dbReference type="Gene3D" id="1.20.1250.20">
    <property type="entry name" value="MFS general substrate transporter like domains"/>
    <property type="match status" value="1"/>
</dbReference>
<dbReference type="OMA" id="IRIFIIP"/>
<evidence type="ECO:0000313" key="2">
    <source>
        <dbReference type="EMBL" id="GAW82769.1"/>
    </source>
</evidence>
<feature type="transmembrane region" description="Helical" evidence="1">
    <location>
        <begin position="32"/>
        <end position="54"/>
    </location>
</feature>
<dbReference type="InterPro" id="IPR036259">
    <property type="entry name" value="MFS_trans_sf"/>
</dbReference>
<evidence type="ECO:0000256" key="1">
    <source>
        <dbReference type="SAM" id="Phobius"/>
    </source>
</evidence>
<feature type="transmembrane region" description="Helical" evidence="1">
    <location>
        <begin position="511"/>
        <end position="533"/>
    </location>
</feature>